<protein>
    <submittedName>
        <fullName evidence="1">Uncharacterized protein</fullName>
    </submittedName>
</protein>
<reference evidence="1" key="1">
    <citation type="submission" date="2023-04" db="EMBL/GenBank/DDBJ databases">
        <title>Draft Genome sequencing of Naganishia species isolated from polar environments using Oxford Nanopore Technology.</title>
        <authorList>
            <person name="Leo P."/>
            <person name="Venkateswaran K."/>
        </authorList>
    </citation>
    <scope>NUCLEOTIDE SEQUENCE</scope>
    <source>
        <strain evidence="1">MNA-CCFEE 5261</strain>
    </source>
</reference>
<organism evidence="1 2">
    <name type="scientific">Naganishia cerealis</name>
    <dbReference type="NCBI Taxonomy" id="610337"/>
    <lineage>
        <taxon>Eukaryota</taxon>
        <taxon>Fungi</taxon>
        <taxon>Dikarya</taxon>
        <taxon>Basidiomycota</taxon>
        <taxon>Agaricomycotina</taxon>
        <taxon>Tremellomycetes</taxon>
        <taxon>Filobasidiales</taxon>
        <taxon>Filobasidiaceae</taxon>
        <taxon>Naganishia</taxon>
    </lineage>
</organism>
<evidence type="ECO:0000313" key="1">
    <source>
        <dbReference type="EMBL" id="KAJ9094909.1"/>
    </source>
</evidence>
<dbReference type="EMBL" id="JASBWR010000106">
    <property type="protein sequence ID" value="KAJ9094909.1"/>
    <property type="molecule type" value="Genomic_DNA"/>
</dbReference>
<proteinExistence type="predicted"/>
<accession>A0ACC2V6V0</accession>
<evidence type="ECO:0000313" key="2">
    <source>
        <dbReference type="Proteomes" id="UP001241377"/>
    </source>
</evidence>
<dbReference type="Proteomes" id="UP001241377">
    <property type="component" value="Unassembled WGS sequence"/>
</dbReference>
<gene>
    <name evidence="1" type="ORF">QFC19_007765</name>
</gene>
<sequence length="550" mass="59929">MSFKSYVYVFLLGGVLVPTAAVVLAVYCVFNFYSVPYTPSEAARKVSSLLSDAGNETTSHEAKKEKAVSEPLTEEVSGKIAPGKASYPAPKRSIRPLAGWMIVRRNFYGKDPAPSSGGSDVQGGTAEDGGHSSGTATPSSVSGGGVTTAAARYSSMIKDSYLSFARGSNGSEANAAPGAANQSQSSSGMQEKVFAVLKGKVLFLYSNETKSDCLGALDIEAFSVGISKGDDEDDGGNDDNQLGTEKTKMREGELFGKRNAIVLRSVPRLEEEDYESSPSRKRRSKSGISRSNSTRSTKRSMSGMPSLATFAETDGTRPKVTRKSTESATTELRHLSEGEREKVDSNASLPPTITALTKDMDNGTSGLPIPGQSQESADAAAARDKTIMEVELEEKEKRRKEKLARDRRRTKIEGRPWYLFLRSNVKMEEWYHSLLSISTPTVPSSSALEDLGERTRKELEKLTPRPGVDEIFSKDDMKRLLDKLNTNPDQGNIRWLNGLIGRLFLGVCKTAAVEAFIIERAMKKINKTKMPNWIEYIRIDEVDVGNVPPT</sequence>
<comment type="caution">
    <text evidence="1">The sequence shown here is derived from an EMBL/GenBank/DDBJ whole genome shotgun (WGS) entry which is preliminary data.</text>
</comment>
<keyword evidence="2" id="KW-1185">Reference proteome</keyword>
<name>A0ACC2V6V0_9TREE</name>